<evidence type="ECO:0000256" key="1">
    <source>
        <dbReference type="ARBA" id="ARBA00022574"/>
    </source>
</evidence>
<dbReference type="PANTHER" id="PTHR19848:SF7">
    <property type="entry name" value="F-BOX AND WD-40 DOMAIN PROTEIN 7"/>
    <property type="match status" value="1"/>
</dbReference>
<keyword evidence="1 3" id="KW-0853">WD repeat</keyword>
<dbReference type="SUPFAM" id="SSF50998">
    <property type="entry name" value="Quinoprotein alcohol dehydrogenase-like"/>
    <property type="match status" value="1"/>
</dbReference>
<keyword evidence="6" id="KW-1185">Reference proteome</keyword>
<dbReference type="PROSITE" id="PS50294">
    <property type="entry name" value="WD_REPEATS_REGION"/>
    <property type="match status" value="1"/>
</dbReference>
<feature type="compositionally biased region" description="Basic and acidic residues" evidence="4">
    <location>
        <begin position="138"/>
        <end position="150"/>
    </location>
</feature>
<dbReference type="EMBL" id="JAQMWT010000340">
    <property type="protein sequence ID" value="KAJ8604081.1"/>
    <property type="molecule type" value="Genomic_DNA"/>
</dbReference>
<name>A0AAD7UH84_9STRA</name>
<feature type="compositionally biased region" description="Polar residues" evidence="4">
    <location>
        <begin position="44"/>
        <end position="55"/>
    </location>
</feature>
<dbReference type="PROSITE" id="PS00678">
    <property type="entry name" value="WD_REPEATS_1"/>
    <property type="match status" value="1"/>
</dbReference>
<feature type="compositionally biased region" description="Basic and acidic residues" evidence="4">
    <location>
        <begin position="14"/>
        <end position="38"/>
    </location>
</feature>
<feature type="region of interest" description="Disordered" evidence="4">
    <location>
        <begin position="1"/>
        <end position="99"/>
    </location>
</feature>
<dbReference type="AlphaFoldDB" id="A0AAD7UH84"/>
<dbReference type="InterPro" id="IPR011047">
    <property type="entry name" value="Quinoprotein_ADH-like_sf"/>
</dbReference>
<dbReference type="Pfam" id="PF00400">
    <property type="entry name" value="WD40"/>
    <property type="match status" value="2"/>
</dbReference>
<protein>
    <submittedName>
        <fullName evidence="5">Uncharacterized protein</fullName>
    </submittedName>
</protein>
<dbReference type="InterPro" id="IPR019775">
    <property type="entry name" value="WD40_repeat_CS"/>
</dbReference>
<evidence type="ECO:0000256" key="2">
    <source>
        <dbReference type="ARBA" id="ARBA00022737"/>
    </source>
</evidence>
<evidence type="ECO:0000256" key="4">
    <source>
        <dbReference type="SAM" id="MobiDB-lite"/>
    </source>
</evidence>
<dbReference type="InterPro" id="IPR001680">
    <property type="entry name" value="WD40_rpt"/>
</dbReference>
<accession>A0AAD7UH84</accession>
<gene>
    <name evidence="5" type="ORF">CTAYLR_001792</name>
</gene>
<feature type="repeat" description="WD" evidence="3">
    <location>
        <begin position="467"/>
        <end position="501"/>
    </location>
</feature>
<organism evidence="5 6">
    <name type="scientific">Chrysophaeum taylorii</name>
    <dbReference type="NCBI Taxonomy" id="2483200"/>
    <lineage>
        <taxon>Eukaryota</taxon>
        <taxon>Sar</taxon>
        <taxon>Stramenopiles</taxon>
        <taxon>Ochrophyta</taxon>
        <taxon>Pelagophyceae</taxon>
        <taxon>Pelagomonadales</taxon>
        <taxon>Pelagomonadaceae</taxon>
        <taxon>Chrysophaeum</taxon>
    </lineage>
</organism>
<dbReference type="Gene3D" id="2.130.10.10">
    <property type="entry name" value="YVTN repeat-like/Quinoprotein amine dehydrogenase"/>
    <property type="match status" value="2"/>
</dbReference>
<sequence>MAAEGWSRGADGLLQKKYDPHAAARAARYEADLREHQSRRPRGGQQQYASNNPATAASRGQAAREKAAANREDKVARARKFNERNEKKVLARHAMAESHRETASYMEEFHDALGLAKPQPPQSSSSNAPQRWRRSRLSSRDRSAGLDARRWRAGPADPSGELVDASDRPLLCVSVSSDGRDAVVGSADHACYGVEVPGGSPRRMYSKSDGHSDWVTAVAHVPGTPNEVLSAGMDGRLYRWRGARCARELAPAGPSISALIVDETAPLALAAAYDGAARLWSLTTNAELAQLANARPGATSCAPILSACWRENVVVCGDRDGRATAYDAATAECLATWAPRACGHVVSVASLSRATFATGTQDGRVRVWDPKHERPVADLAAHVGPDGAGAVGAIEELDDGVLFASMGADKAVKVFDLRSPRAPLRDFRTHDDFPHCLTTLGHFVVSGAADGALLCHDVKTGDCCWGLGANRGAVRAVDARPDALIAVGDDGNALLWDFSSS</sequence>
<comment type="caution">
    <text evidence="5">The sequence shown here is derived from an EMBL/GenBank/DDBJ whole genome shotgun (WGS) entry which is preliminary data.</text>
</comment>
<evidence type="ECO:0000313" key="5">
    <source>
        <dbReference type="EMBL" id="KAJ8604081.1"/>
    </source>
</evidence>
<feature type="repeat" description="WD" evidence="3">
    <location>
        <begin position="356"/>
        <end position="378"/>
    </location>
</feature>
<reference evidence="5" key="1">
    <citation type="submission" date="2023-01" db="EMBL/GenBank/DDBJ databases">
        <title>Metagenome sequencing of chrysophaentin producing Chrysophaeum taylorii.</title>
        <authorList>
            <person name="Davison J."/>
            <person name="Bewley C."/>
        </authorList>
    </citation>
    <scope>NUCLEOTIDE SEQUENCE</scope>
    <source>
        <strain evidence="5">NIES-1699</strain>
    </source>
</reference>
<dbReference type="InterPro" id="IPR015943">
    <property type="entry name" value="WD40/YVTN_repeat-like_dom_sf"/>
</dbReference>
<feature type="compositionally biased region" description="Basic and acidic residues" evidence="4">
    <location>
        <begin position="62"/>
        <end position="99"/>
    </location>
</feature>
<dbReference type="PROSITE" id="PS50082">
    <property type="entry name" value="WD_REPEATS_2"/>
    <property type="match status" value="2"/>
</dbReference>
<feature type="region of interest" description="Disordered" evidence="4">
    <location>
        <begin position="115"/>
        <end position="162"/>
    </location>
</feature>
<evidence type="ECO:0000256" key="3">
    <source>
        <dbReference type="PROSITE-ProRule" id="PRU00221"/>
    </source>
</evidence>
<evidence type="ECO:0000313" key="6">
    <source>
        <dbReference type="Proteomes" id="UP001230188"/>
    </source>
</evidence>
<dbReference type="SMART" id="SM00320">
    <property type="entry name" value="WD40"/>
    <property type="match status" value="8"/>
</dbReference>
<proteinExistence type="predicted"/>
<dbReference type="Proteomes" id="UP001230188">
    <property type="component" value="Unassembled WGS sequence"/>
</dbReference>
<dbReference type="PANTHER" id="PTHR19848">
    <property type="entry name" value="WD40 REPEAT PROTEIN"/>
    <property type="match status" value="1"/>
</dbReference>
<keyword evidence="2" id="KW-0677">Repeat</keyword>